<dbReference type="Pfam" id="PF01925">
    <property type="entry name" value="TauE"/>
    <property type="match status" value="1"/>
</dbReference>
<name>A0A934TJC8_9RHOB</name>
<keyword evidence="4 5" id="KW-0472">Membrane</keyword>
<dbReference type="PANTHER" id="PTHR43701">
    <property type="entry name" value="MEMBRANE TRANSPORTER PROTEIN MJ0441-RELATED"/>
    <property type="match status" value="1"/>
</dbReference>
<keyword evidence="2 5" id="KW-0812">Transmembrane</keyword>
<evidence type="ECO:0000256" key="5">
    <source>
        <dbReference type="RuleBase" id="RU363041"/>
    </source>
</evidence>
<organism evidence="6 7">
    <name type="scientific">Rhodobaculum claviforme</name>
    <dbReference type="NCBI Taxonomy" id="1549854"/>
    <lineage>
        <taxon>Bacteria</taxon>
        <taxon>Pseudomonadati</taxon>
        <taxon>Pseudomonadota</taxon>
        <taxon>Alphaproteobacteria</taxon>
        <taxon>Rhodobacterales</taxon>
        <taxon>Paracoccaceae</taxon>
        <taxon>Rhodobaculum</taxon>
    </lineage>
</organism>
<keyword evidence="3 5" id="KW-1133">Transmembrane helix</keyword>
<protein>
    <recommendedName>
        <fullName evidence="5">Probable membrane transporter protein</fullName>
    </recommendedName>
</protein>
<comment type="similarity">
    <text evidence="5">Belongs to the 4-toluene sulfonate uptake permease (TSUP) (TC 2.A.102) family.</text>
</comment>
<evidence type="ECO:0000256" key="3">
    <source>
        <dbReference type="ARBA" id="ARBA00022989"/>
    </source>
</evidence>
<keyword evidence="5" id="KW-1003">Cell membrane</keyword>
<keyword evidence="7" id="KW-1185">Reference proteome</keyword>
<dbReference type="InterPro" id="IPR051598">
    <property type="entry name" value="TSUP/Inactive_protease-like"/>
</dbReference>
<evidence type="ECO:0000313" key="7">
    <source>
        <dbReference type="Proteomes" id="UP000706333"/>
    </source>
</evidence>
<gene>
    <name evidence="6" type="ORF">CCR87_04320</name>
</gene>
<reference evidence="6" key="1">
    <citation type="submission" date="2017-05" db="EMBL/GenBank/DDBJ databases">
        <authorList>
            <person name="Imhoff J.F."/>
            <person name="Rahn T."/>
            <person name="Kuenzel S."/>
            <person name="Neulinger S.C."/>
        </authorList>
    </citation>
    <scope>NUCLEOTIDE SEQUENCE</scope>
    <source>
        <strain evidence="6">LMG 28126</strain>
    </source>
</reference>
<evidence type="ECO:0000256" key="1">
    <source>
        <dbReference type="ARBA" id="ARBA00004141"/>
    </source>
</evidence>
<evidence type="ECO:0000313" key="6">
    <source>
        <dbReference type="EMBL" id="MBK5926586.1"/>
    </source>
</evidence>
<comment type="caution">
    <text evidence="6">The sequence shown here is derived from an EMBL/GenBank/DDBJ whole genome shotgun (WGS) entry which is preliminary data.</text>
</comment>
<feature type="transmembrane region" description="Helical" evidence="5">
    <location>
        <begin position="52"/>
        <end position="69"/>
    </location>
</feature>
<dbReference type="Proteomes" id="UP000706333">
    <property type="component" value="Unassembled WGS sequence"/>
</dbReference>
<sequence length="115" mass="12097">MGVGGGFLMVPAMIYILGMPTKVVVGTSLYQVIFVAAFTTLMHAITTQAVDIMLALVLILGGVVGAQVGSRLGLRFNAEQLRILLALMVLAVAGRIALDLVLPPDELYSIVVTGR</sequence>
<evidence type="ECO:0000256" key="4">
    <source>
        <dbReference type="ARBA" id="ARBA00023136"/>
    </source>
</evidence>
<dbReference type="InterPro" id="IPR002781">
    <property type="entry name" value="TM_pro_TauE-like"/>
</dbReference>
<feature type="transmembrane region" description="Helical" evidence="5">
    <location>
        <begin position="23"/>
        <end position="46"/>
    </location>
</feature>
<accession>A0A934TJC8</accession>
<dbReference type="AlphaFoldDB" id="A0A934TJC8"/>
<proteinExistence type="inferred from homology"/>
<feature type="transmembrane region" description="Helical" evidence="5">
    <location>
        <begin position="81"/>
        <end position="98"/>
    </location>
</feature>
<dbReference type="GO" id="GO:0005886">
    <property type="term" value="C:plasma membrane"/>
    <property type="evidence" value="ECO:0007669"/>
    <property type="project" value="UniProtKB-SubCell"/>
</dbReference>
<reference evidence="6" key="2">
    <citation type="journal article" date="2020" name="Microorganisms">
        <title>Osmotic Adaptation and Compatible Solute Biosynthesis of Phototrophic Bacteria as Revealed from Genome Analyses.</title>
        <authorList>
            <person name="Imhoff J.F."/>
            <person name="Rahn T."/>
            <person name="Kunzel S."/>
            <person name="Keller A."/>
            <person name="Neulinger S.C."/>
        </authorList>
    </citation>
    <scope>NUCLEOTIDE SEQUENCE</scope>
    <source>
        <strain evidence="6">LMG 28126</strain>
    </source>
</reference>
<dbReference type="PANTHER" id="PTHR43701:SF12">
    <property type="entry name" value="MEMBRANE TRANSPORTER PROTEIN YTNM-RELATED"/>
    <property type="match status" value="1"/>
</dbReference>
<dbReference type="EMBL" id="NHSD01000139">
    <property type="protein sequence ID" value="MBK5926586.1"/>
    <property type="molecule type" value="Genomic_DNA"/>
</dbReference>
<comment type="subcellular location">
    <subcellularLocation>
        <location evidence="5">Cell membrane</location>
        <topology evidence="5">Multi-pass membrane protein</topology>
    </subcellularLocation>
    <subcellularLocation>
        <location evidence="1">Membrane</location>
        <topology evidence="1">Multi-pass membrane protein</topology>
    </subcellularLocation>
</comment>
<evidence type="ECO:0000256" key="2">
    <source>
        <dbReference type="ARBA" id="ARBA00022692"/>
    </source>
</evidence>